<sequence>MRCIVRPRRSNASRIIETADKSPATAASAAACATLLTFDVAWLWKLIEAFITSTGPIIQPTRHPVMA</sequence>
<dbReference type="AlphaFoldDB" id="A0A6J7EGN2"/>
<proteinExistence type="predicted"/>
<dbReference type="PROSITE" id="PS51257">
    <property type="entry name" value="PROKAR_LIPOPROTEIN"/>
    <property type="match status" value="1"/>
</dbReference>
<accession>A0A6J7EGN2</accession>
<dbReference type="EMBL" id="CAFBLJ010000149">
    <property type="protein sequence ID" value="CAB4882497.1"/>
    <property type="molecule type" value="Genomic_DNA"/>
</dbReference>
<name>A0A6J7EGN2_9ZZZZ</name>
<protein>
    <submittedName>
        <fullName evidence="1">Unannotated protein</fullName>
    </submittedName>
</protein>
<gene>
    <name evidence="1" type="ORF">UFOPK3304_01785</name>
</gene>
<organism evidence="1">
    <name type="scientific">freshwater metagenome</name>
    <dbReference type="NCBI Taxonomy" id="449393"/>
    <lineage>
        <taxon>unclassified sequences</taxon>
        <taxon>metagenomes</taxon>
        <taxon>ecological metagenomes</taxon>
    </lineage>
</organism>
<reference evidence="1" key="1">
    <citation type="submission" date="2020-05" db="EMBL/GenBank/DDBJ databases">
        <authorList>
            <person name="Chiriac C."/>
            <person name="Salcher M."/>
            <person name="Ghai R."/>
            <person name="Kavagutti S V."/>
        </authorList>
    </citation>
    <scope>NUCLEOTIDE SEQUENCE</scope>
</reference>
<evidence type="ECO:0000313" key="1">
    <source>
        <dbReference type="EMBL" id="CAB4882497.1"/>
    </source>
</evidence>